<dbReference type="OrthoDB" id="10263226at2759"/>
<name>A0A183T7W5_SCHSO</name>
<dbReference type="PROSITE" id="PS00058">
    <property type="entry name" value="DNA_MISMATCH_REPAIR_1"/>
    <property type="match status" value="1"/>
</dbReference>
<evidence type="ECO:0000259" key="4">
    <source>
        <dbReference type="SMART" id="SM01340"/>
    </source>
</evidence>
<evidence type="ECO:0000256" key="3">
    <source>
        <dbReference type="SAM" id="MobiDB-lite"/>
    </source>
</evidence>
<dbReference type="Pfam" id="PF16413">
    <property type="entry name" value="Mlh1_C"/>
    <property type="match status" value="1"/>
</dbReference>
<reference evidence="7" key="1">
    <citation type="submission" date="2016-06" db="UniProtKB">
        <authorList>
            <consortium name="WormBaseParasite"/>
        </authorList>
    </citation>
    <scope>IDENTIFICATION</scope>
</reference>
<dbReference type="SUPFAM" id="SSF54211">
    <property type="entry name" value="Ribosomal protein S5 domain 2-like"/>
    <property type="match status" value="1"/>
</dbReference>
<dbReference type="InterPro" id="IPR014721">
    <property type="entry name" value="Ribsml_uS5_D2-typ_fold_subgr"/>
</dbReference>
<reference evidence="5 6" key="2">
    <citation type="submission" date="2018-11" db="EMBL/GenBank/DDBJ databases">
        <authorList>
            <consortium name="Pathogen Informatics"/>
        </authorList>
    </citation>
    <scope>NUCLEOTIDE SEQUENCE [LARGE SCALE GENOMIC DNA]</scope>
    <source>
        <strain evidence="5 6">NST_G2</strain>
    </source>
</reference>
<feature type="domain" description="DNA mismatch repair protein S5" evidence="4">
    <location>
        <begin position="167"/>
        <end position="323"/>
    </location>
</feature>
<dbReference type="GO" id="GO:0140664">
    <property type="term" value="F:ATP-dependent DNA damage sensor activity"/>
    <property type="evidence" value="ECO:0007669"/>
    <property type="project" value="InterPro"/>
</dbReference>
<dbReference type="Proteomes" id="UP000275846">
    <property type="component" value="Unassembled WGS sequence"/>
</dbReference>
<keyword evidence="2" id="KW-0227">DNA damage</keyword>
<dbReference type="InterPro" id="IPR020568">
    <property type="entry name" value="Ribosomal_Su5_D2-typ_SF"/>
</dbReference>
<accession>A0A183T7W5</accession>
<feature type="compositionally biased region" description="Polar residues" evidence="3">
    <location>
        <begin position="423"/>
        <end position="432"/>
    </location>
</feature>
<evidence type="ECO:0000256" key="2">
    <source>
        <dbReference type="ARBA" id="ARBA00022763"/>
    </source>
</evidence>
<evidence type="ECO:0000313" key="7">
    <source>
        <dbReference type="WBParaSite" id="SSLN_0001303601-mRNA-1"/>
    </source>
</evidence>
<protein>
    <submittedName>
        <fullName evidence="7">DNA_mis_repair domain-containing protein</fullName>
    </submittedName>
</protein>
<dbReference type="InterPro" id="IPR032189">
    <property type="entry name" value="Mlh1_C"/>
</dbReference>
<dbReference type="InterPro" id="IPR038973">
    <property type="entry name" value="MutL/Mlh/Pms-like"/>
</dbReference>
<dbReference type="GO" id="GO:0032389">
    <property type="term" value="C:MutLalpha complex"/>
    <property type="evidence" value="ECO:0007669"/>
    <property type="project" value="TreeGrafter"/>
</dbReference>
<evidence type="ECO:0000256" key="1">
    <source>
        <dbReference type="ARBA" id="ARBA00006082"/>
    </source>
</evidence>
<feature type="region of interest" description="Disordered" evidence="3">
    <location>
        <begin position="396"/>
        <end position="432"/>
    </location>
</feature>
<dbReference type="Gene3D" id="3.30.230.10">
    <property type="match status" value="1"/>
</dbReference>
<dbReference type="GO" id="GO:0030983">
    <property type="term" value="F:mismatched DNA binding"/>
    <property type="evidence" value="ECO:0007669"/>
    <property type="project" value="InterPro"/>
</dbReference>
<dbReference type="AlphaFoldDB" id="A0A183T7W5"/>
<dbReference type="InterPro" id="IPR014762">
    <property type="entry name" value="DNA_mismatch_repair_CS"/>
</dbReference>
<keyword evidence="6" id="KW-1185">Reference proteome</keyword>
<dbReference type="STRING" id="70667.A0A183T7W5"/>
<sequence length="653" mass="71667">MRCVFIIITTTTIIFVGHYAFLPQLFQRFEDLSHLATFGFRGEALASLSYVSRLTVTTRPADQPFAFKMDYREGKPLASARPCAGNPGTNITAEDLFFNVPVRREALRSPREEFSRVSEVVSKYSLHFSGKCGFFLRLLDKRSGTAGPFGSSGDFRTAADWSRQDVVRALFGQRTADDLIPVSSCQSFEAEPTRLAIQQLGLRFDALLTNPNKITSAGLPSVQLVLFVNDRLIECSVIKHAIEAAYAAILPQHVDSLYASARVEPSGTRSSTNFSVLNLRASSLFVYLGLQLPPDTLDVNVHPTKAEDAVVAGLREAFIKSLLVSSGSKNVLMRSLRLSPDKPSPKISCLDVLSKPSIHASPTPAASRPQDMVRTDVRTQRLEAFLHGGPLQAPVSFVDLTPKRSPSPDIESDSEEPPSSRITSQNTAAMENPLSTGETLEFLSESDSLKQSPSSFAAGASIRSSRSVVRRPVLLASVIAMRAKIEAAASSEAQGLLRECVFVGCLSRAHCLIQQSTNLLLMRIPLLARELFYQLMVANFANHGESDFLYLLCGTSLRLLPLDFHLHLQMILSNPAPVAALLEIGISVVSPESTPAQASQLVEKGVKILRKRADMLWDYFSMKLSPDEDGELLLRSLPLLLYRFVAPWSLRLT</sequence>
<proteinExistence type="inferred from homology"/>
<evidence type="ECO:0000313" key="6">
    <source>
        <dbReference type="Proteomes" id="UP000275846"/>
    </source>
</evidence>
<organism evidence="7">
    <name type="scientific">Schistocephalus solidus</name>
    <name type="common">Tapeworm</name>
    <dbReference type="NCBI Taxonomy" id="70667"/>
    <lineage>
        <taxon>Eukaryota</taxon>
        <taxon>Metazoa</taxon>
        <taxon>Spiralia</taxon>
        <taxon>Lophotrochozoa</taxon>
        <taxon>Platyhelminthes</taxon>
        <taxon>Cestoda</taxon>
        <taxon>Eucestoda</taxon>
        <taxon>Diphyllobothriidea</taxon>
        <taxon>Diphyllobothriidae</taxon>
        <taxon>Schistocephalus</taxon>
    </lineage>
</organism>
<dbReference type="PANTHER" id="PTHR10073">
    <property type="entry name" value="DNA MISMATCH REPAIR PROTEIN MLH, PMS, MUTL"/>
    <property type="match status" value="1"/>
</dbReference>
<dbReference type="GO" id="GO:0006298">
    <property type="term" value="P:mismatch repair"/>
    <property type="evidence" value="ECO:0007669"/>
    <property type="project" value="InterPro"/>
</dbReference>
<dbReference type="EMBL" id="UYSU01037368">
    <property type="protein sequence ID" value="VDL98951.1"/>
    <property type="molecule type" value="Genomic_DNA"/>
</dbReference>
<dbReference type="SUPFAM" id="SSF55874">
    <property type="entry name" value="ATPase domain of HSP90 chaperone/DNA topoisomerase II/histidine kinase"/>
    <property type="match status" value="1"/>
</dbReference>
<dbReference type="InterPro" id="IPR013507">
    <property type="entry name" value="DNA_mismatch_S5_2-like"/>
</dbReference>
<dbReference type="GO" id="GO:0016887">
    <property type="term" value="F:ATP hydrolysis activity"/>
    <property type="evidence" value="ECO:0007669"/>
    <property type="project" value="InterPro"/>
</dbReference>
<evidence type="ECO:0000313" key="5">
    <source>
        <dbReference type="EMBL" id="VDL98951.1"/>
    </source>
</evidence>
<dbReference type="SMART" id="SM01340">
    <property type="entry name" value="DNA_mis_repair"/>
    <property type="match status" value="1"/>
</dbReference>
<dbReference type="WBParaSite" id="SSLN_0001303601-mRNA-1">
    <property type="protein sequence ID" value="SSLN_0001303601-mRNA-1"/>
    <property type="gene ID" value="SSLN_0001303601"/>
</dbReference>
<dbReference type="InterPro" id="IPR036890">
    <property type="entry name" value="HATPase_C_sf"/>
</dbReference>
<dbReference type="GO" id="GO:0005524">
    <property type="term" value="F:ATP binding"/>
    <property type="evidence" value="ECO:0007669"/>
    <property type="project" value="InterPro"/>
</dbReference>
<gene>
    <name evidence="5" type="ORF">SSLN_LOCUS12566</name>
</gene>
<dbReference type="PANTHER" id="PTHR10073:SF12">
    <property type="entry name" value="DNA MISMATCH REPAIR PROTEIN MLH1"/>
    <property type="match status" value="1"/>
</dbReference>
<comment type="similarity">
    <text evidence="1">Belongs to the DNA mismatch repair MutL/HexB family.</text>
</comment>
<dbReference type="Gene3D" id="3.30.565.10">
    <property type="entry name" value="Histidine kinase-like ATPase, C-terminal domain"/>
    <property type="match status" value="1"/>
</dbReference>